<name>A0A2A2KSR9_9BILA</name>
<dbReference type="Pfam" id="PF00046">
    <property type="entry name" value="Homeodomain"/>
    <property type="match status" value="1"/>
</dbReference>
<dbReference type="OrthoDB" id="6159439at2759"/>
<evidence type="ECO:0000313" key="8">
    <source>
        <dbReference type="Proteomes" id="UP000218231"/>
    </source>
</evidence>
<dbReference type="GO" id="GO:0000978">
    <property type="term" value="F:RNA polymerase II cis-regulatory region sequence-specific DNA binding"/>
    <property type="evidence" value="ECO:0007669"/>
    <property type="project" value="TreeGrafter"/>
</dbReference>
<dbReference type="Gene3D" id="1.10.10.60">
    <property type="entry name" value="Homeodomain-like"/>
    <property type="match status" value="1"/>
</dbReference>
<sequence length="284" mass="30000">MLSVMQMHQMMNPTPTQGAQSGFNLQPGSANSSSAAYKSPPLWNPAASGLPLATSSASASANLPSSVTLVASPNPLQLQLQNGTSTANDAQSDRSNSEANNSPPASTANSNGNGQMTGGNGSSGYAAAAIGSVGPAAYPDWSAAQRATFLAAQANSTATAGKFPSSAANGLDFVTPMNMNDLYTAPFAAAQWNAAAAYGYPQQYQQYAAFGAAPMMDMTLAEPSLDWAGSHSLRKKRKPYTKYQTLELEKEFLYSTYVSKQKRWELARNLGLTERQVKIWYVKA</sequence>
<gene>
    <name evidence="7" type="ORF">WR25_18760</name>
</gene>
<dbReference type="AlphaFoldDB" id="A0A2A2KSR9"/>
<proteinExistence type="inferred from homology"/>
<comment type="caution">
    <text evidence="7">The sequence shown here is derived from an EMBL/GenBank/DDBJ whole genome shotgun (WGS) entry which is preliminary data.</text>
</comment>
<dbReference type="SMART" id="SM00389">
    <property type="entry name" value="HOX"/>
    <property type="match status" value="1"/>
</dbReference>
<dbReference type="InterPro" id="IPR009057">
    <property type="entry name" value="Homeodomain-like_sf"/>
</dbReference>
<feature type="region of interest" description="Disordered" evidence="5">
    <location>
        <begin position="1"/>
        <end position="37"/>
    </location>
</feature>
<dbReference type="InterPro" id="IPR046333">
    <property type="entry name" value="HXA10/ABDB-like"/>
</dbReference>
<comment type="subcellular location">
    <subcellularLocation>
        <location evidence="1 3 4">Nucleus</location>
    </subcellularLocation>
</comment>
<dbReference type="STRING" id="2018661.A0A2A2KSR9"/>
<feature type="domain" description="Homeobox" evidence="6">
    <location>
        <begin position="231"/>
        <end position="284"/>
    </location>
</feature>
<evidence type="ECO:0000256" key="5">
    <source>
        <dbReference type="SAM" id="MobiDB-lite"/>
    </source>
</evidence>
<feature type="region of interest" description="Disordered" evidence="5">
    <location>
        <begin position="79"/>
        <end position="119"/>
    </location>
</feature>
<evidence type="ECO:0000259" key="6">
    <source>
        <dbReference type="PROSITE" id="PS50071"/>
    </source>
</evidence>
<dbReference type="GO" id="GO:0005634">
    <property type="term" value="C:nucleus"/>
    <property type="evidence" value="ECO:0007669"/>
    <property type="project" value="UniProtKB-SubCell"/>
</dbReference>
<accession>A0A2A2KSR9</accession>
<protein>
    <recommendedName>
        <fullName evidence="6">Homeobox domain-containing protein</fullName>
    </recommendedName>
</protein>
<feature type="compositionally biased region" description="Polar residues" evidence="5">
    <location>
        <begin position="9"/>
        <end position="36"/>
    </location>
</feature>
<evidence type="ECO:0000256" key="3">
    <source>
        <dbReference type="PROSITE-ProRule" id="PRU00108"/>
    </source>
</evidence>
<evidence type="ECO:0000256" key="4">
    <source>
        <dbReference type="RuleBase" id="RU000682"/>
    </source>
</evidence>
<reference evidence="7 8" key="1">
    <citation type="journal article" date="2017" name="Curr. Biol.">
        <title>Genome architecture and evolution of a unichromosomal asexual nematode.</title>
        <authorList>
            <person name="Fradin H."/>
            <person name="Zegar C."/>
            <person name="Gutwein M."/>
            <person name="Lucas J."/>
            <person name="Kovtun M."/>
            <person name="Corcoran D."/>
            <person name="Baugh L.R."/>
            <person name="Kiontke K."/>
            <person name="Gunsalus K."/>
            <person name="Fitch D.H."/>
            <person name="Piano F."/>
        </authorList>
    </citation>
    <scope>NUCLEOTIDE SEQUENCE [LARGE SCALE GENOMIC DNA]</scope>
    <source>
        <strain evidence="7">PF1309</strain>
    </source>
</reference>
<comment type="similarity">
    <text evidence="2">Belongs to the Abd-B homeobox family.</text>
</comment>
<keyword evidence="3 4" id="KW-0238">DNA-binding</keyword>
<evidence type="ECO:0000256" key="2">
    <source>
        <dbReference type="ARBA" id="ARBA00006317"/>
    </source>
</evidence>
<dbReference type="PROSITE" id="PS50071">
    <property type="entry name" value="HOMEOBOX_2"/>
    <property type="match status" value="1"/>
</dbReference>
<evidence type="ECO:0000256" key="1">
    <source>
        <dbReference type="ARBA" id="ARBA00004123"/>
    </source>
</evidence>
<keyword evidence="3 4" id="KW-0539">Nucleus</keyword>
<feature type="compositionally biased region" description="Polar residues" evidence="5">
    <location>
        <begin position="79"/>
        <end position="90"/>
    </location>
</feature>
<dbReference type="Proteomes" id="UP000218231">
    <property type="component" value="Unassembled WGS sequence"/>
</dbReference>
<dbReference type="InterPro" id="IPR001356">
    <property type="entry name" value="HD"/>
</dbReference>
<dbReference type="SUPFAM" id="SSF46689">
    <property type="entry name" value="Homeodomain-like"/>
    <property type="match status" value="1"/>
</dbReference>
<organism evidence="7 8">
    <name type="scientific">Diploscapter pachys</name>
    <dbReference type="NCBI Taxonomy" id="2018661"/>
    <lineage>
        <taxon>Eukaryota</taxon>
        <taxon>Metazoa</taxon>
        <taxon>Ecdysozoa</taxon>
        <taxon>Nematoda</taxon>
        <taxon>Chromadorea</taxon>
        <taxon>Rhabditida</taxon>
        <taxon>Rhabditina</taxon>
        <taxon>Rhabditomorpha</taxon>
        <taxon>Rhabditoidea</taxon>
        <taxon>Rhabditidae</taxon>
        <taxon>Diploscapter</taxon>
    </lineage>
</organism>
<dbReference type="EMBL" id="LIAE01007794">
    <property type="protein sequence ID" value="PAV76964.1"/>
    <property type="molecule type" value="Genomic_DNA"/>
</dbReference>
<dbReference type="CDD" id="cd00086">
    <property type="entry name" value="homeodomain"/>
    <property type="match status" value="1"/>
</dbReference>
<keyword evidence="3 4" id="KW-0371">Homeobox</keyword>
<keyword evidence="8" id="KW-1185">Reference proteome</keyword>
<dbReference type="PANTHER" id="PTHR45874:SF4">
    <property type="entry name" value="HOMEOBOX PROTEIN ABDOMINAL-B"/>
    <property type="match status" value="1"/>
</dbReference>
<dbReference type="GO" id="GO:0000981">
    <property type="term" value="F:DNA-binding transcription factor activity, RNA polymerase II-specific"/>
    <property type="evidence" value="ECO:0007669"/>
    <property type="project" value="TreeGrafter"/>
</dbReference>
<evidence type="ECO:0000313" key="7">
    <source>
        <dbReference type="EMBL" id="PAV76964.1"/>
    </source>
</evidence>
<dbReference type="PANTHER" id="PTHR45874">
    <property type="entry name" value="HOMEOBOX PROTEIN ABDOMINAL-B"/>
    <property type="match status" value="1"/>
</dbReference>
<feature type="compositionally biased region" description="Low complexity" evidence="5">
    <location>
        <begin position="97"/>
        <end position="111"/>
    </location>
</feature>